<reference evidence="3 4" key="1">
    <citation type="submission" date="2018-08" db="EMBL/GenBank/DDBJ databases">
        <title>A genome reference for cultivated species of the human gut microbiota.</title>
        <authorList>
            <person name="Zou Y."/>
            <person name="Xue W."/>
            <person name="Luo G."/>
        </authorList>
    </citation>
    <scope>NUCLEOTIDE SEQUENCE [LARGE SCALE GENOMIC DNA]</scope>
    <source>
        <strain evidence="3 4">AM30-26</strain>
    </source>
</reference>
<protein>
    <submittedName>
        <fullName evidence="3">Uncharacterized protein</fullName>
    </submittedName>
</protein>
<accession>A0A414HD25</accession>
<comment type="caution">
    <text evidence="3">The sequence shown here is derived from an EMBL/GenBank/DDBJ whole genome shotgun (WGS) entry which is preliminary data.</text>
</comment>
<name>A0A414HD25_BACT4</name>
<sequence>MYSFIMIRTKLYPVSFSLVLTFKTKSLSPNEKLKYSLLDIPAICKIEYIRILVLVYIQFKYLSS</sequence>
<dbReference type="EMBL" id="WCRY01000027">
    <property type="protein sequence ID" value="KAB4475365.1"/>
    <property type="molecule type" value="Genomic_DNA"/>
</dbReference>
<evidence type="ECO:0000313" key="5">
    <source>
        <dbReference type="Proteomes" id="UP000436858"/>
    </source>
</evidence>
<gene>
    <name evidence="3" type="ORF">DW780_22885</name>
    <name evidence="2" type="ORF">GAN91_22160</name>
    <name evidence="1" type="ORF">GAO51_14990</name>
</gene>
<dbReference type="AlphaFoldDB" id="A0A414HD25"/>
<dbReference type="EMBL" id="QSJP01000028">
    <property type="protein sequence ID" value="RHD82071.1"/>
    <property type="molecule type" value="Genomic_DNA"/>
</dbReference>
<dbReference type="Proteomes" id="UP000284785">
    <property type="component" value="Unassembled WGS sequence"/>
</dbReference>
<evidence type="ECO:0000313" key="3">
    <source>
        <dbReference type="EMBL" id="RHD82071.1"/>
    </source>
</evidence>
<evidence type="ECO:0000313" key="4">
    <source>
        <dbReference type="Proteomes" id="UP000284785"/>
    </source>
</evidence>
<dbReference type="EMBL" id="WCSY01000013">
    <property type="protein sequence ID" value="KAB4311192.1"/>
    <property type="molecule type" value="Genomic_DNA"/>
</dbReference>
<reference evidence="5 6" key="2">
    <citation type="journal article" date="2019" name="Nat. Med.">
        <title>A library of human gut bacterial isolates paired with longitudinal multiomics data enables mechanistic microbiome research.</title>
        <authorList>
            <person name="Poyet M."/>
            <person name="Groussin M."/>
            <person name="Gibbons S.M."/>
            <person name="Avila-Pacheco J."/>
            <person name="Jiang X."/>
            <person name="Kearney S.M."/>
            <person name="Perrotta A.R."/>
            <person name="Berdy B."/>
            <person name="Zhao S."/>
            <person name="Lieberman T.D."/>
            <person name="Swanson P.K."/>
            <person name="Smith M."/>
            <person name="Roesemann S."/>
            <person name="Alexander J.E."/>
            <person name="Rich S.A."/>
            <person name="Livny J."/>
            <person name="Vlamakis H."/>
            <person name="Clish C."/>
            <person name="Bullock K."/>
            <person name="Deik A."/>
            <person name="Scott J."/>
            <person name="Pierce K.A."/>
            <person name="Xavier R.J."/>
            <person name="Alm E.J."/>
        </authorList>
    </citation>
    <scope>NUCLEOTIDE SEQUENCE [LARGE SCALE GENOMIC DNA]</scope>
    <source>
        <strain evidence="2 5">BIOML-A162</strain>
        <strain evidence="1 6">BIOML-A188</strain>
    </source>
</reference>
<evidence type="ECO:0000313" key="6">
    <source>
        <dbReference type="Proteomes" id="UP000440614"/>
    </source>
</evidence>
<evidence type="ECO:0000313" key="2">
    <source>
        <dbReference type="EMBL" id="KAB4475365.1"/>
    </source>
</evidence>
<organism evidence="3 4">
    <name type="scientific">Bacteroides thetaiotaomicron</name>
    <dbReference type="NCBI Taxonomy" id="818"/>
    <lineage>
        <taxon>Bacteria</taxon>
        <taxon>Pseudomonadati</taxon>
        <taxon>Bacteroidota</taxon>
        <taxon>Bacteroidia</taxon>
        <taxon>Bacteroidales</taxon>
        <taxon>Bacteroidaceae</taxon>
        <taxon>Bacteroides</taxon>
    </lineage>
</organism>
<dbReference type="Proteomes" id="UP000436858">
    <property type="component" value="Unassembled WGS sequence"/>
</dbReference>
<proteinExistence type="predicted"/>
<evidence type="ECO:0000313" key="1">
    <source>
        <dbReference type="EMBL" id="KAB4311192.1"/>
    </source>
</evidence>
<dbReference type="Proteomes" id="UP000440614">
    <property type="component" value="Unassembled WGS sequence"/>
</dbReference>